<feature type="region of interest" description="Disordered" evidence="1">
    <location>
        <begin position="359"/>
        <end position="389"/>
    </location>
</feature>
<dbReference type="Proteomes" id="UP000677804">
    <property type="component" value="Chromosome"/>
</dbReference>
<protein>
    <recommendedName>
        <fullName evidence="4">DRBM domain-containing protein</fullName>
    </recommendedName>
</protein>
<dbReference type="SUPFAM" id="SSF54768">
    <property type="entry name" value="dsRNA-binding domain-like"/>
    <property type="match status" value="1"/>
</dbReference>
<name>A0ABX8D5X3_9CELL</name>
<dbReference type="SUPFAM" id="SSF69065">
    <property type="entry name" value="RNase III domain-like"/>
    <property type="match status" value="1"/>
</dbReference>
<reference evidence="2 3" key="1">
    <citation type="submission" date="2021-05" db="EMBL/GenBank/DDBJ databases">
        <title>Novel species in genus Cellulomonas.</title>
        <authorList>
            <person name="Zhang G."/>
        </authorList>
    </citation>
    <scope>NUCLEOTIDE SEQUENCE [LARGE SCALE GENOMIC DNA]</scope>
    <source>
        <strain evidence="3">zg-ZUI222</strain>
    </source>
</reference>
<dbReference type="InterPro" id="IPR036389">
    <property type="entry name" value="RNase_III_sf"/>
</dbReference>
<dbReference type="EMBL" id="CP074405">
    <property type="protein sequence ID" value="QVI62842.1"/>
    <property type="molecule type" value="Genomic_DNA"/>
</dbReference>
<feature type="region of interest" description="Disordered" evidence="1">
    <location>
        <begin position="904"/>
        <end position="936"/>
    </location>
</feature>
<organism evidence="2 3">
    <name type="scientific">Cellulomonas wangleii</name>
    <dbReference type="NCBI Taxonomy" id="2816956"/>
    <lineage>
        <taxon>Bacteria</taxon>
        <taxon>Bacillati</taxon>
        <taxon>Actinomycetota</taxon>
        <taxon>Actinomycetes</taxon>
        <taxon>Micrococcales</taxon>
        <taxon>Cellulomonadaceae</taxon>
        <taxon>Cellulomonas</taxon>
    </lineage>
</organism>
<proteinExistence type="predicted"/>
<gene>
    <name evidence="2" type="ORF">KG103_02570</name>
</gene>
<evidence type="ECO:0000256" key="1">
    <source>
        <dbReference type="SAM" id="MobiDB-lite"/>
    </source>
</evidence>
<feature type="region of interest" description="Disordered" evidence="1">
    <location>
        <begin position="99"/>
        <end position="124"/>
    </location>
</feature>
<accession>A0ABX8D5X3</accession>
<sequence length="936" mass="98907">MTAYSFGNRWVGIVALREPDPSGREPLHRMAARLRRPITVADAVMSRDEAVALLARLRHRFALRGDWSLVAECERTEDAIRIGLQSSIRAGLAVVMGREESRRKRAASPSLGPSGPPRASRRKHAGVRVPLLPAPPTPPGLPLLPPGGMEVAACLGVAPLDPVSGAWLRWASVHASYAHENHLPGVSHLALEMLAGVGHRWLQLAVIQEYHRRSGDLVTPDTVHSVARTHTQVRDALSEYLQGHGLGLLSRGEHSAGRLGGPSRAIAMQVLGALCLTTGSHRPAVAAVRRFWTPAADSGTDWVTLVQNSLGYAPELHTSSEGPDHARRFTVTLRDRQGRSATGSGTSTRLARRDAHRAYAHTHARDVVPTTPATAPRRPHSPSPLRGAPAAHVATVGELARVFDLPASAHGLLTEALVHGSWAHENRRAAEASDVRSNATLAALGSFIAPALTAHHFAAATLQRSLTPDAEQARLPDVPAEHMARLGRTLAPGGGALYGKGTTPATNQHAEVGQAILGATWLAGGATLDRRVPDAVATWLAEARNNLDAVSQLVALCTSIDCSVELIVEPQGLDHERAFRATCLFGDGNRTQWSGPWETNKARAKLLAASSVLDLILSLAAGDLPNTLPRDQAAVLAQLLWAEAVSVARRGPEPRRDVTARRLGVDLVVSGSLDRHGRWSAGVERVLAGSSTLDTFNRAVSGYYRALLARSLRDALREALAPVRRACGTGEMSPEAQARTQAVLAVLEAVTSLPTDDLGAAVRDACAAVGTTPHGLGAEYPRSAPGTAGVGAMLVRLSAAVASAVEAELEVAVETAEGDIRVILRADGADLPATLGHVLDVVALLVPQLRVAPQDGAVLMVAPAVTQPPLTPLGRAAADALANRAADPWLAGLVEHLRGLLDSDSESDDDGWQARAQRAIDHLREPVREPAARPAG</sequence>
<evidence type="ECO:0008006" key="4">
    <source>
        <dbReference type="Google" id="ProtNLM"/>
    </source>
</evidence>
<evidence type="ECO:0000313" key="3">
    <source>
        <dbReference type="Proteomes" id="UP000677804"/>
    </source>
</evidence>
<feature type="compositionally biased region" description="Basic and acidic residues" evidence="1">
    <location>
        <begin position="918"/>
        <end position="936"/>
    </location>
</feature>
<evidence type="ECO:0000313" key="2">
    <source>
        <dbReference type="EMBL" id="QVI62842.1"/>
    </source>
</evidence>
<dbReference type="RefSeq" id="WP_213319972.1">
    <property type="nucleotide sequence ID" value="NZ_CP074405.1"/>
</dbReference>
<keyword evidence="3" id="KW-1185">Reference proteome</keyword>
<dbReference type="Gene3D" id="3.30.160.20">
    <property type="match status" value="1"/>
</dbReference>